<dbReference type="Proteomes" id="UP001165092">
    <property type="component" value="Unassembled WGS sequence"/>
</dbReference>
<gene>
    <name evidence="2" type="ORF">Nans01_05640</name>
</gene>
<dbReference type="RefSeq" id="WP_285757062.1">
    <property type="nucleotide sequence ID" value="NZ_BSQG01000001.1"/>
</dbReference>
<dbReference type="AlphaFoldDB" id="A0A9W6P318"/>
<dbReference type="EMBL" id="BSQG01000001">
    <property type="protein sequence ID" value="GLU46213.1"/>
    <property type="molecule type" value="Genomic_DNA"/>
</dbReference>
<name>A0A9W6P318_9ACTN</name>
<comment type="caution">
    <text evidence="2">The sequence shown here is derived from an EMBL/GenBank/DDBJ whole genome shotgun (WGS) entry which is preliminary data.</text>
</comment>
<sequence length="49" mass="4866">MPTSPSPGPPGGYGFTAWFVFVVAVAAVLTLSVGCMTTLYAPIFTGGAG</sequence>
<accession>A0A9W6P318</accession>
<evidence type="ECO:0000256" key="1">
    <source>
        <dbReference type="SAM" id="Phobius"/>
    </source>
</evidence>
<reference evidence="2" key="1">
    <citation type="submission" date="2023-02" db="EMBL/GenBank/DDBJ databases">
        <title>Nocardiopsis ansamitocini NBRC 112285.</title>
        <authorList>
            <person name="Ichikawa N."/>
            <person name="Sato H."/>
            <person name="Tonouchi N."/>
        </authorList>
    </citation>
    <scope>NUCLEOTIDE SEQUENCE</scope>
    <source>
        <strain evidence="2">NBRC 112285</strain>
    </source>
</reference>
<evidence type="ECO:0000313" key="2">
    <source>
        <dbReference type="EMBL" id="GLU46213.1"/>
    </source>
</evidence>
<proteinExistence type="predicted"/>
<protein>
    <submittedName>
        <fullName evidence="2">Uncharacterized protein</fullName>
    </submittedName>
</protein>
<keyword evidence="1" id="KW-1133">Transmembrane helix</keyword>
<feature type="transmembrane region" description="Helical" evidence="1">
    <location>
        <begin position="15"/>
        <end position="41"/>
    </location>
</feature>
<evidence type="ECO:0000313" key="3">
    <source>
        <dbReference type="Proteomes" id="UP001165092"/>
    </source>
</evidence>
<keyword evidence="3" id="KW-1185">Reference proteome</keyword>
<keyword evidence="1" id="KW-0472">Membrane</keyword>
<organism evidence="2 3">
    <name type="scientific">Nocardiopsis ansamitocini</name>
    <dbReference type="NCBI Taxonomy" id="1670832"/>
    <lineage>
        <taxon>Bacteria</taxon>
        <taxon>Bacillati</taxon>
        <taxon>Actinomycetota</taxon>
        <taxon>Actinomycetes</taxon>
        <taxon>Streptosporangiales</taxon>
        <taxon>Nocardiopsidaceae</taxon>
        <taxon>Nocardiopsis</taxon>
    </lineage>
</organism>
<keyword evidence="1" id="KW-0812">Transmembrane</keyword>